<name>A0ABQ8TN24_PERAM</name>
<dbReference type="Proteomes" id="UP001148838">
    <property type="component" value="Unassembled WGS sequence"/>
</dbReference>
<evidence type="ECO:0000313" key="3">
    <source>
        <dbReference type="Proteomes" id="UP001148838"/>
    </source>
</evidence>
<accession>A0ABQ8TN24</accession>
<evidence type="ECO:0000256" key="1">
    <source>
        <dbReference type="SAM" id="MobiDB-lite"/>
    </source>
</evidence>
<comment type="caution">
    <text evidence="2">The sequence shown here is derived from an EMBL/GenBank/DDBJ whole genome shotgun (WGS) entry which is preliminary data.</text>
</comment>
<proteinExistence type="predicted"/>
<protein>
    <submittedName>
        <fullName evidence="2">Uncharacterized protein</fullName>
    </submittedName>
</protein>
<dbReference type="EMBL" id="JAJSOF020000005">
    <property type="protein sequence ID" value="KAJ4447427.1"/>
    <property type="molecule type" value="Genomic_DNA"/>
</dbReference>
<feature type="region of interest" description="Disordered" evidence="1">
    <location>
        <begin position="69"/>
        <end position="90"/>
    </location>
</feature>
<sequence>MKYTTVKNPARRTTTEGKKKRNRSVTIFYHVKNEEGKDVDVCASTFASILSVSKDRLQRLARKYIFTGQIPKENRGGRRKNERDEEQTEQIKRNILKYKCRDAHYSRRNTCSSY</sequence>
<keyword evidence="3" id="KW-1185">Reference proteome</keyword>
<gene>
    <name evidence="2" type="ORF">ANN_09434</name>
</gene>
<evidence type="ECO:0000313" key="2">
    <source>
        <dbReference type="EMBL" id="KAJ4447427.1"/>
    </source>
</evidence>
<reference evidence="2 3" key="1">
    <citation type="journal article" date="2022" name="Allergy">
        <title>Genome assembly and annotation of Periplaneta americana reveal a comprehensive cockroach allergen profile.</title>
        <authorList>
            <person name="Wang L."/>
            <person name="Xiong Q."/>
            <person name="Saelim N."/>
            <person name="Wang L."/>
            <person name="Nong W."/>
            <person name="Wan A.T."/>
            <person name="Shi M."/>
            <person name="Liu X."/>
            <person name="Cao Q."/>
            <person name="Hui J.H.L."/>
            <person name="Sookrung N."/>
            <person name="Leung T.F."/>
            <person name="Tungtrongchitr A."/>
            <person name="Tsui S.K.W."/>
        </authorList>
    </citation>
    <scope>NUCLEOTIDE SEQUENCE [LARGE SCALE GENOMIC DNA]</scope>
    <source>
        <strain evidence="2">PWHHKU_190912</strain>
    </source>
</reference>
<feature type="compositionally biased region" description="Basic and acidic residues" evidence="1">
    <location>
        <begin position="72"/>
        <end position="83"/>
    </location>
</feature>
<feature type="region of interest" description="Disordered" evidence="1">
    <location>
        <begin position="1"/>
        <end position="21"/>
    </location>
</feature>
<organism evidence="2 3">
    <name type="scientific">Periplaneta americana</name>
    <name type="common">American cockroach</name>
    <name type="synonym">Blatta americana</name>
    <dbReference type="NCBI Taxonomy" id="6978"/>
    <lineage>
        <taxon>Eukaryota</taxon>
        <taxon>Metazoa</taxon>
        <taxon>Ecdysozoa</taxon>
        <taxon>Arthropoda</taxon>
        <taxon>Hexapoda</taxon>
        <taxon>Insecta</taxon>
        <taxon>Pterygota</taxon>
        <taxon>Neoptera</taxon>
        <taxon>Polyneoptera</taxon>
        <taxon>Dictyoptera</taxon>
        <taxon>Blattodea</taxon>
        <taxon>Blattoidea</taxon>
        <taxon>Blattidae</taxon>
        <taxon>Blattinae</taxon>
        <taxon>Periplaneta</taxon>
    </lineage>
</organism>